<dbReference type="GO" id="GO:0016787">
    <property type="term" value="F:hydrolase activity"/>
    <property type="evidence" value="ECO:0007669"/>
    <property type="project" value="InterPro"/>
</dbReference>
<evidence type="ECO:0000313" key="3">
    <source>
        <dbReference type="EMBL" id="WKN35773.1"/>
    </source>
</evidence>
<feature type="signal peptide" evidence="1">
    <location>
        <begin position="1"/>
        <end position="28"/>
    </location>
</feature>
<dbReference type="AlphaFoldDB" id="A0AA49GKI0"/>
<gene>
    <name evidence="3" type="ORF">K4G66_25735</name>
</gene>
<feature type="chain" id="PRO_5041228986" evidence="1">
    <location>
        <begin position="29"/>
        <end position="274"/>
    </location>
</feature>
<reference evidence="3" key="2">
    <citation type="journal article" date="2024" name="Antonie Van Leeuwenhoek">
        <title>Roseihalotalea indica gen. nov., sp. nov., a halophilic Bacteroidetes from mesopelagic Southwest Indian Ocean with higher carbohydrate metabolic potential.</title>
        <authorList>
            <person name="Chen B."/>
            <person name="Zhang M."/>
            <person name="Lin D."/>
            <person name="Ye J."/>
            <person name="Tang K."/>
        </authorList>
    </citation>
    <scope>NUCLEOTIDE SEQUENCE</scope>
    <source>
        <strain evidence="3">TK19036</strain>
    </source>
</reference>
<evidence type="ECO:0000259" key="2">
    <source>
        <dbReference type="Pfam" id="PF06439"/>
    </source>
</evidence>
<keyword evidence="1" id="KW-0732">Signal</keyword>
<sequence length="274" mass="30745">MLTNNLLRTIPFLFMSLALLFSSCQSSADQSAENTSNASAPEAGGEIDAEGFVSIFNGETLDGWEGDTAYWRVENGSLVGQITPDKLLDNNSFIIWQEGKPKDFELKTEFRITQSGNSGINYRSERIDTLPYALRGYQADIDGQNRYTGQNYEEKKRTTLAYRGQKVEVSSQDNPEEEGSLRANVKNNAWTHTEVLESLGESDSLKTHIKSEDWNECHLIVQGNHLQHYINGVLMSDVTDNDAANRAMEGFLGVQVHVGPPMKVEYRNIRIKEL</sequence>
<proteinExistence type="predicted"/>
<reference evidence="3" key="1">
    <citation type="journal article" date="2023" name="Comput. Struct. Biotechnol. J.">
        <title>Discovery of a novel marine Bacteroidetes with a rich repertoire of carbohydrate-active enzymes.</title>
        <authorList>
            <person name="Chen B."/>
            <person name="Liu G."/>
            <person name="Chen Q."/>
            <person name="Wang H."/>
            <person name="Liu L."/>
            <person name="Tang K."/>
        </authorList>
    </citation>
    <scope>NUCLEOTIDE SEQUENCE</scope>
    <source>
        <strain evidence="3">TK19036</strain>
    </source>
</reference>
<dbReference type="InterPro" id="IPR010496">
    <property type="entry name" value="AL/BT2_dom"/>
</dbReference>
<organism evidence="3">
    <name type="scientific">Roseihalotalea indica</name>
    <dbReference type="NCBI Taxonomy" id="2867963"/>
    <lineage>
        <taxon>Bacteria</taxon>
        <taxon>Pseudomonadati</taxon>
        <taxon>Bacteroidota</taxon>
        <taxon>Cytophagia</taxon>
        <taxon>Cytophagales</taxon>
        <taxon>Catalimonadaceae</taxon>
        <taxon>Roseihalotalea</taxon>
    </lineage>
</organism>
<feature type="domain" description="3-keto-alpha-glucoside-1,2-lyase/3-keto-2-hydroxy-glucal hydratase" evidence="2">
    <location>
        <begin position="51"/>
        <end position="272"/>
    </location>
</feature>
<accession>A0AA49GKI0</accession>
<dbReference type="Pfam" id="PF06439">
    <property type="entry name" value="3keto-disac_hyd"/>
    <property type="match status" value="1"/>
</dbReference>
<name>A0AA49GKI0_9BACT</name>
<evidence type="ECO:0000256" key="1">
    <source>
        <dbReference type="SAM" id="SignalP"/>
    </source>
</evidence>
<dbReference type="EMBL" id="CP120682">
    <property type="protein sequence ID" value="WKN35773.1"/>
    <property type="molecule type" value="Genomic_DNA"/>
</dbReference>
<protein>
    <submittedName>
        <fullName evidence="3">DUF1080 domain-containing protein</fullName>
    </submittedName>
</protein>
<dbReference type="Gene3D" id="2.60.120.560">
    <property type="entry name" value="Exo-inulinase, domain 1"/>
    <property type="match status" value="1"/>
</dbReference>